<name>A0A834Y0E1_APHGI</name>
<feature type="domain" description="Chromo" evidence="4">
    <location>
        <begin position="152"/>
        <end position="210"/>
    </location>
</feature>
<dbReference type="PANTHER" id="PTHR22812">
    <property type="entry name" value="CHROMOBOX PROTEIN"/>
    <property type="match status" value="1"/>
</dbReference>
<protein>
    <recommendedName>
        <fullName evidence="4">Chromo domain-containing protein</fullName>
    </recommendedName>
</protein>
<feature type="compositionally biased region" description="Polar residues" evidence="3">
    <location>
        <begin position="27"/>
        <end position="37"/>
    </location>
</feature>
<dbReference type="Proteomes" id="UP000639338">
    <property type="component" value="Unassembled WGS sequence"/>
</dbReference>
<dbReference type="InterPro" id="IPR016197">
    <property type="entry name" value="Chromo-like_dom_sf"/>
</dbReference>
<feature type="region of interest" description="Disordered" evidence="3">
    <location>
        <begin position="1"/>
        <end position="152"/>
    </location>
</feature>
<evidence type="ECO:0000256" key="3">
    <source>
        <dbReference type="SAM" id="MobiDB-lite"/>
    </source>
</evidence>
<dbReference type="InterPro" id="IPR023780">
    <property type="entry name" value="Chromo_domain"/>
</dbReference>
<evidence type="ECO:0000259" key="4">
    <source>
        <dbReference type="PROSITE" id="PS50013"/>
    </source>
</evidence>
<gene>
    <name evidence="5" type="ORF">HCN44_006575</name>
</gene>
<dbReference type="GO" id="GO:0005634">
    <property type="term" value="C:nucleus"/>
    <property type="evidence" value="ECO:0007669"/>
    <property type="project" value="UniProtKB-SubCell"/>
</dbReference>
<dbReference type="PROSITE" id="PS50013">
    <property type="entry name" value="CHROMO_2"/>
    <property type="match status" value="2"/>
</dbReference>
<dbReference type="InterPro" id="IPR000953">
    <property type="entry name" value="Chromo/chromo_shadow_dom"/>
</dbReference>
<dbReference type="InterPro" id="IPR023779">
    <property type="entry name" value="Chromodomain_CS"/>
</dbReference>
<feature type="compositionally biased region" description="Low complexity" evidence="3">
    <location>
        <begin position="236"/>
        <end position="245"/>
    </location>
</feature>
<feature type="compositionally biased region" description="Basic and acidic residues" evidence="3">
    <location>
        <begin position="123"/>
        <end position="145"/>
    </location>
</feature>
<reference evidence="5 6" key="1">
    <citation type="submission" date="2020-08" db="EMBL/GenBank/DDBJ databases">
        <title>Aphidius gifuensis genome sequencing and assembly.</title>
        <authorList>
            <person name="Du Z."/>
        </authorList>
    </citation>
    <scope>NUCLEOTIDE SEQUENCE [LARGE SCALE GENOMIC DNA]</scope>
    <source>
        <strain evidence="5">YNYX2018</strain>
        <tissue evidence="5">Adults</tissue>
    </source>
</reference>
<evidence type="ECO:0000313" key="6">
    <source>
        <dbReference type="Proteomes" id="UP000639338"/>
    </source>
</evidence>
<dbReference type="SUPFAM" id="SSF54160">
    <property type="entry name" value="Chromo domain-like"/>
    <property type="match status" value="2"/>
</dbReference>
<dbReference type="InterPro" id="IPR051219">
    <property type="entry name" value="Heterochromatin_chromo-domain"/>
</dbReference>
<dbReference type="SMART" id="SM00298">
    <property type="entry name" value="CHROMO"/>
    <property type="match status" value="2"/>
</dbReference>
<keyword evidence="6" id="KW-1185">Reference proteome</keyword>
<evidence type="ECO:0000256" key="2">
    <source>
        <dbReference type="ARBA" id="ARBA00023242"/>
    </source>
</evidence>
<feature type="compositionally biased region" description="Acidic residues" evidence="3">
    <location>
        <begin position="113"/>
        <end position="122"/>
    </location>
</feature>
<comment type="subcellular location">
    <subcellularLocation>
        <location evidence="1">Nucleus</location>
    </subcellularLocation>
</comment>
<dbReference type="GO" id="GO:0005694">
    <property type="term" value="C:chromosome"/>
    <property type="evidence" value="ECO:0007669"/>
    <property type="project" value="UniProtKB-ARBA"/>
</dbReference>
<feature type="compositionally biased region" description="Basic and acidic residues" evidence="3">
    <location>
        <begin position="63"/>
        <end position="97"/>
    </location>
</feature>
<dbReference type="InterPro" id="IPR017984">
    <property type="entry name" value="Chromo_dom_subgr"/>
</dbReference>
<dbReference type="OrthoDB" id="5376140at2759"/>
<feature type="domain" description="Chromo" evidence="4">
    <location>
        <begin position="274"/>
        <end position="333"/>
    </location>
</feature>
<comment type="caution">
    <text evidence="5">The sequence shown here is derived from an EMBL/GenBank/DDBJ whole genome shotgun (WGS) entry which is preliminary data.</text>
</comment>
<feature type="compositionally biased region" description="Acidic residues" evidence="3">
    <location>
        <begin position="254"/>
        <end position="264"/>
    </location>
</feature>
<dbReference type="Pfam" id="PF00385">
    <property type="entry name" value="Chromo"/>
    <property type="match status" value="2"/>
</dbReference>
<dbReference type="PROSITE" id="PS00598">
    <property type="entry name" value="CHROMO_1"/>
    <property type="match status" value="1"/>
</dbReference>
<accession>A0A834Y0E1</accession>
<evidence type="ECO:0000256" key="1">
    <source>
        <dbReference type="ARBA" id="ARBA00004123"/>
    </source>
</evidence>
<proteinExistence type="predicted"/>
<dbReference type="CDD" id="cd00024">
    <property type="entry name" value="CD_CSD"/>
    <property type="match status" value="2"/>
</dbReference>
<keyword evidence="2" id="KW-0539">Nucleus</keyword>
<dbReference type="AlphaFoldDB" id="A0A834Y0E1"/>
<sequence>MRSVNLKGKKRKSETNGSEGDHEENGGTVSPNTTDTSCVDEVKEPDNNNMTKGKKRGRSSKSINEKSIDDENKNENHDNDDHLSTTSDEHDNSDVKSNKRRKKETNNKPTTSQDDDGADDDADVSKEHNNEVEETKIKEKEKSNEETDAEEYEVERIVDARTIKGKRQFLVRWKGYSEDSDTWEGEDGLRCPRLIEEYLEAENDEENIEAEKKVTPSKAKKLKKKVPKGKKKTTKTSKSPKNGKNVKQTKNNDVGDDDDDETEEKDDKNSKKEYEVEKILDVYFKKNKEKEFLIRWKGFSSKDDTWEPEKNLNCSKLIEAFMGKLDKAKSVDPRELRTNPKHTKRYTLATTDHGRRLSRRNVNKQRTTYYQCDE</sequence>
<feature type="region of interest" description="Disordered" evidence="3">
    <location>
        <begin position="203"/>
        <end position="271"/>
    </location>
</feature>
<dbReference type="PRINTS" id="PR00504">
    <property type="entry name" value="CHROMODOMAIN"/>
</dbReference>
<evidence type="ECO:0000313" key="5">
    <source>
        <dbReference type="EMBL" id="KAF7995468.1"/>
    </source>
</evidence>
<dbReference type="EMBL" id="JACMRX010000002">
    <property type="protein sequence ID" value="KAF7995468.1"/>
    <property type="molecule type" value="Genomic_DNA"/>
</dbReference>
<dbReference type="Gene3D" id="2.40.50.40">
    <property type="match status" value="2"/>
</dbReference>
<organism evidence="5 6">
    <name type="scientific">Aphidius gifuensis</name>
    <name type="common">Parasitoid wasp</name>
    <dbReference type="NCBI Taxonomy" id="684658"/>
    <lineage>
        <taxon>Eukaryota</taxon>
        <taxon>Metazoa</taxon>
        <taxon>Ecdysozoa</taxon>
        <taxon>Arthropoda</taxon>
        <taxon>Hexapoda</taxon>
        <taxon>Insecta</taxon>
        <taxon>Pterygota</taxon>
        <taxon>Neoptera</taxon>
        <taxon>Endopterygota</taxon>
        <taxon>Hymenoptera</taxon>
        <taxon>Apocrita</taxon>
        <taxon>Ichneumonoidea</taxon>
        <taxon>Braconidae</taxon>
        <taxon>Aphidiinae</taxon>
        <taxon>Aphidius</taxon>
    </lineage>
</organism>
<feature type="compositionally biased region" description="Basic residues" evidence="3">
    <location>
        <begin position="218"/>
        <end position="235"/>
    </location>
</feature>